<evidence type="ECO:0000313" key="2">
    <source>
        <dbReference type="EMBL" id="RDL39838.1"/>
    </source>
</evidence>
<name>A0A370TWI8_9HELO</name>
<dbReference type="AlphaFoldDB" id="A0A370TWI8"/>
<feature type="compositionally biased region" description="Basic and acidic residues" evidence="1">
    <location>
        <begin position="246"/>
        <end position="263"/>
    </location>
</feature>
<dbReference type="EMBL" id="NPIC01000002">
    <property type="protein sequence ID" value="RDL39838.1"/>
    <property type="molecule type" value="Genomic_DNA"/>
</dbReference>
<feature type="compositionally biased region" description="Basic and acidic residues" evidence="1">
    <location>
        <begin position="278"/>
        <end position="288"/>
    </location>
</feature>
<sequence length="329" mass="37597">MEQNNSNIEDQNQTQALEAPIRVNHNIPADISDEDLEVRYAEHLENHPIKTLIMVNEEENATIITSHSLGEDGDWTAHEIVLDHPHSAKEEKKEIPADATFDDLENVFSEVDTTEAEAEQQDTTHQDKPKENISKYHKKRLASLHREKVVMLRKSQEIITEQNDLAQYSTGAEVRTHDPGLHRRSMLVELKTFALGMQSTRWENKKKVLEEHIAFAATPEGAAIEELKRLQEKEKERGKNKRKRAEKAEKAKLQRKSEKHDIFSGEDSEGMGRKRFRGKDGHRVNRHDGRGRRGSGRARGGRGDGRGRGRGRRPDRNEGSEKPLVRANN</sequence>
<protein>
    <submittedName>
        <fullName evidence="2">Uncharacterized protein</fullName>
    </submittedName>
</protein>
<keyword evidence="3" id="KW-1185">Reference proteome</keyword>
<dbReference type="Proteomes" id="UP000254866">
    <property type="component" value="Unassembled WGS sequence"/>
</dbReference>
<comment type="caution">
    <text evidence="2">The sequence shown here is derived from an EMBL/GenBank/DDBJ whole genome shotgun (WGS) entry which is preliminary data.</text>
</comment>
<accession>A0A370TWI8</accession>
<dbReference type="RefSeq" id="XP_031872494.1">
    <property type="nucleotide sequence ID" value="XM_032012801.1"/>
</dbReference>
<organism evidence="2 3">
    <name type="scientific">Venustampulla echinocandica</name>
    <dbReference type="NCBI Taxonomy" id="2656787"/>
    <lineage>
        <taxon>Eukaryota</taxon>
        <taxon>Fungi</taxon>
        <taxon>Dikarya</taxon>
        <taxon>Ascomycota</taxon>
        <taxon>Pezizomycotina</taxon>
        <taxon>Leotiomycetes</taxon>
        <taxon>Helotiales</taxon>
        <taxon>Pleuroascaceae</taxon>
        <taxon>Venustampulla</taxon>
    </lineage>
</organism>
<proteinExistence type="predicted"/>
<feature type="region of interest" description="Disordered" evidence="1">
    <location>
        <begin position="232"/>
        <end position="329"/>
    </location>
</feature>
<feature type="compositionally biased region" description="Basic residues" evidence="1">
    <location>
        <begin position="289"/>
        <end position="300"/>
    </location>
</feature>
<feature type="compositionally biased region" description="Basic and acidic residues" evidence="1">
    <location>
        <begin position="301"/>
        <end position="329"/>
    </location>
</feature>
<evidence type="ECO:0000313" key="3">
    <source>
        <dbReference type="Proteomes" id="UP000254866"/>
    </source>
</evidence>
<dbReference type="GeneID" id="43597027"/>
<reference evidence="2 3" key="1">
    <citation type="journal article" date="2018" name="IMA Fungus">
        <title>IMA Genome-F 9: Draft genome sequence of Annulohypoxylon stygium, Aspergillus mulundensis, Berkeleyomyces basicola (syn. Thielaviopsis basicola), Ceratocystis smalleyi, two Cercospora beticola strains, Coleophoma cylindrospora, Fusarium fracticaudum, Phialophora cf. hyalina, and Morchella septimelata.</title>
        <authorList>
            <person name="Wingfield B.D."/>
            <person name="Bills G.F."/>
            <person name="Dong Y."/>
            <person name="Huang W."/>
            <person name="Nel W.J."/>
            <person name="Swalarsk-Parry B.S."/>
            <person name="Vaghefi N."/>
            <person name="Wilken P.M."/>
            <person name="An Z."/>
            <person name="de Beer Z.W."/>
            <person name="De Vos L."/>
            <person name="Chen L."/>
            <person name="Duong T.A."/>
            <person name="Gao Y."/>
            <person name="Hammerbacher A."/>
            <person name="Kikkert J.R."/>
            <person name="Li Y."/>
            <person name="Li H."/>
            <person name="Li K."/>
            <person name="Li Q."/>
            <person name="Liu X."/>
            <person name="Ma X."/>
            <person name="Naidoo K."/>
            <person name="Pethybridge S.J."/>
            <person name="Sun J."/>
            <person name="Steenkamp E.T."/>
            <person name="van der Nest M.A."/>
            <person name="van Wyk S."/>
            <person name="Wingfield M.J."/>
            <person name="Xiong C."/>
            <person name="Yue Q."/>
            <person name="Zhang X."/>
        </authorList>
    </citation>
    <scope>NUCLEOTIDE SEQUENCE [LARGE SCALE GENOMIC DNA]</scope>
    <source>
        <strain evidence="2 3">BP 5553</strain>
    </source>
</reference>
<evidence type="ECO:0000256" key="1">
    <source>
        <dbReference type="SAM" id="MobiDB-lite"/>
    </source>
</evidence>
<gene>
    <name evidence="2" type="ORF">BP5553_04178</name>
</gene>